<protein>
    <submittedName>
        <fullName evidence="1">Uncharacterized protein</fullName>
    </submittedName>
</protein>
<sequence length="53" mass="5781">MRARGNLIPLKEKEGFWRRSGVSLERKGTGKPGGAGVEIAARLSCIRSEKLRG</sequence>
<name>A0A645FDQ2_9ZZZZ</name>
<proteinExistence type="predicted"/>
<organism evidence="1">
    <name type="scientific">bioreactor metagenome</name>
    <dbReference type="NCBI Taxonomy" id="1076179"/>
    <lineage>
        <taxon>unclassified sequences</taxon>
        <taxon>metagenomes</taxon>
        <taxon>ecological metagenomes</taxon>
    </lineage>
</organism>
<dbReference type="EMBL" id="VSSQ01058782">
    <property type="protein sequence ID" value="MPN12437.1"/>
    <property type="molecule type" value="Genomic_DNA"/>
</dbReference>
<dbReference type="AlphaFoldDB" id="A0A645FDQ2"/>
<comment type="caution">
    <text evidence="1">The sequence shown here is derived from an EMBL/GenBank/DDBJ whole genome shotgun (WGS) entry which is preliminary data.</text>
</comment>
<accession>A0A645FDQ2</accession>
<gene>
    <name evidence="1" type="ORF">SDC9_159755</name>
</gene>
<evidence type="ECO:0000313" key="1">
    <source>
        <dbReference type="EMBL" id="MPN12437.1"/>
    </source>
</evidence>
<reference evidence="1" key="1">
    <citation type="submission" date="2019-08" db="EMBL/GenBank/DDBJ databases">
        <authorList>
            <person name="Kucharzyk K."/>
            <person name="Murdoch R.W."/>
            <person name="Higgins S."/>
            <person name="Loffler F."/>
        </authorList>
    </citation>
    <scope>NUCLEOTIDE SEQUENCE</scope>
</reference>